<name>A0A0F9HWW7_9ZZZZ</name>
<comment type="caution">
    <text evidence="1">The sequence shown here is derived from an EMBL/GenBank/DDBJ whole genome shotgun (WGS) entry which is preliminary data.</text>
</comment>
<proteinExistence type="predicted"/>
<dbReference type="EMBL" id="LAZR01013940">
    <property type="protein sequence ID" value="KKM19647.1"/>
    <property type="molecule type" value="Genomic_DNA"/>
</dbReference>
<organism evidence="1">
    <name type="scientific">marine sediment metagenome</name>
    <dbReference type="NCBI Taxonomy" id="412755"/>
    <lineage>
        <taxon>unclassified sequences</taxon>
        <taxon>metagenomes</taxon>
        <taxon>ecological metagenomes</taxon>
    </lineage>
</organism>
<evidence type="ECO:0000313" key="1">
    <source>
        <dbReference type="EMBL" id="KKM19647.1"/>
    </source>
</evidence>
<accession>A0A0F9HWW7</accession>
<protein>
    <submittedName>
        <fullName evidence="1">Uncharacterized protein</fullName>
    </submittedName>
</protein>
<reference evidence="1" key="1">
    <citation type="journal article" date="2015" name="Nature">
        <title>Complex archaea that bridge the gap between prokaryotes and eukaryotes.</title>
        <authorList>
            <person name="Spang A."/>
            <person name="Saw J.H."/>
            <person name="Jorgensen S.L."/>
            <person name="Zaremba-Niedzwiedzka K."/>
            <person name="Martijn J."/>
            <person name="Lind A.E."/>
            <person name="van Eijk R."/>
            <person name="Schleper C."/>
            <person name="Guy L."/>
            <person name="Ettema T.J."/>
        </authorList>
    </citation>
    <scope>NUCLEOTIDE SEQUENCE</scope>
</reference>
<dbReference type="AlphaFoldDB" id="A0A0F9HWW7"/>
<gene>
    <name evidence="1" type="ORF">LCGC14_1653540</name>
</gene>
<feature type="non-terminal residue" evidence="1">
    <location>
        <position position="1"/>
    </location>
</feature>
<sequence length="59" mass="6661">DALFDLEAASIKLDKDEMLQRVRGVFLKDIFSARNVEADVVESSNTMDNIKARVDELFA</sequence>